<organism evidence="6 7">
    <name type="scientific">Fistulifera solaris</name>
    <name type="common">Oleaginous diatom</name>
    <dbReference type="NCBI Taxonomy" id="1519565"/>
    <lineage>
        <taxon>Eukaryota</taxon>
        <taxon>Sar</taxon>
        <taxon>Stramenopiles</taxon>
        <taxon>Ochrophyta</taxon>
        <taxon>Bacillariophyta</taxon>
        <taxon>Bacillariophyceae</taxon>
        <taxon>Bacillariophycidae</taxon>
        <taxon>Naviculales</taxon>
        <taxon>Naviculaceae</taxon>
        <taxon>Fistulifera</taxon>
    </lineage>
</organism>
<dbReference type="PANTHER" id="PTHR43095:SF5">
    <property type="entry name" value="XYLULOSE KINASE"/>
    <property type="match status" value="1"/>
</dbReference>
<evidence type="ECO:0000259" key="4">
    <source>
        <dbReference type="Pfam" id="PF00370"/>
    </source>
</evidence>
<dbReference type="CDD" id="cd07809">
    <property type="entry name" value="ASKHA_NBD_FGGY_BaXK-like"/>
    <property type="match status" value="1"/>
</dbReference>
<dbReference type="EC" id="2.7.1.17" evidence="6"/>
<reference evidence="6 7" key="1">
    <citation type="journal article" date="2015" name="Plant Cell">
        <title>Oil accumulation by the oleaginous diatom Fistulifera solaris as revealed by the genome and transcriptome.</title>
        <authorList>
            <person name="Tanaka T."/>
            <person name="Maeda Y."/>
            <person name="Veluchamy A."/>
            <person name="Tanaka M."/>
            <person name="Abida H."/>
            <person name="Marechal E."/>
            <person name="Bowler C."/>
            <person name="Muto M."/>
            <person name="Sunaga Y."/>
            <person name="Tanaka M."/>
            <person name="Yoshino T."/>
            <person name="Taniguchi T."/>
            <person name="Fukuda Y."/>
            <person name="Nemoto M."/>
            <person name="Matsumoto M."/>
            <person name="Wong P.S."/>
            <person name="Aburatani S."/>
            <person name="Fujibuchi W."/>
        </authorList>
    </citation>
    <scope>NUCLEOTIDE SEQUENCE [LARGE SCALE GENOMIC DNA]</scope>
    <source>
        <strain evidence="6 7">JPCC DA0580</strain>
    </source>
</reference>
<keyword evidence="2 6" id="KW-0808">Transferase</keyword>
<dbReference type="InterPro" id="IPR018485">
    <property type="entry name" value="FGGY_C"/>
</dbReference>
<feature type="domain" description="Carbohydrate kinase FGGY N-terminal" evidence="4">
    <location>
        <begin position="12"/>
        <end position="265"/>
    </location>
</feature>
<name>A0A1Z5JP43_FISSO</name>
<comment type="caution">
    <text evidence="6">The sequence shown here is derived from an EMBL/GenBank/DDBJ whole genome shotgun (WGS) entry which is preliminary data.</text>
</comment>
<sequence length="529" mass="57168">MLTSEETPIEGYLGIDNGTQGLSVVLTDTNLHVLAKGEAKYDFVPNLPEGCYEQRAEDWDHALSTAMEQALENLQKKMGDRMSWKPLAIGISGQMHGECLIGDDGSILGPVRLWCDARNADTAEELTQQFQVKVPKRVTCARFLWTCRERPELATQVAHITTPAGWCAFRLTNEFKLGIGEASGMFPMDMTHYHYRTDLFEQYDAALRDSGVSRRMVELLPTPVRAGQNGGYLTAAGAALLNLPEEWAGIPVAPAEGDQIAALAGSLIGSAGTISCSFGTSVCANVVGDRPFQGVSAAVDQYCAADGAPVNMVWLRNGTTFLNTIVESYSTGSNKNEDAFANMMPQVIDAPADCGGLLALPFMDDEPGLHVEQGGSALIVGWNAENAKAGNVAKAALLSTMFNLKMGCQILDAQGYPRSELVLTGGLSKTPECGQILADVFNTPVKLLASADEGCSWGAAVLAKYRHLCQSSESFSLDWASYLQSLIPPDDETIRFQPIADHVREYKAMFTRYQKLIQLQSQITAATSL</sequence>
<dbReference type="AlphaFoldDB" id="A0A1Z5JP43"/>
<protein>
    <submittedName>
        <fullName evidence="6">Xylulokinase</fullName>
        <ecNumber evidence="6">2.7.1.17</ecNumber>
    </submittedName>
</protein>
<keyword evidence="7" id="KW-1185">Reference proteome</keyword>
<dbReference type="GO" id="GO:0004856">
    <property type="term" value="F:D-xylulokinase activity"/>
    <property type="evidence" value="ECO:0007669"/>
    <property type="project" value="UniProtKB-EC"/>
</dbReference>
<dbReference type="Proteomes" id="UP000198406">
    <property type="component" value="Unassembled WGS sequence"/>
</dbReference>
<dbReference type="Pfam" id="PF00370">
    <property type="entry name" value="FGGY_N"/>
    <property type="match status" value="1"/>
</dbReference>
<dbReference type="OrthoDB" id="41442at2759"/>
<comment type="similarity">
    <text evidence="1">Belongs to the FGGY kinase family.</text>
</comment>
<evidence type="ECO:0000259" key="5">
    <source>
        <dbReference type="Pfam" id="PF02782"/>
    </source>
</evidence>
<evidence type="ECO:0000256" key="2">
    <source>
        <dbReference type="ARBA" id="ARBA00022679"/>
    </source>
</evidence>
<dbReference type="InterPro" id="IPR043129">
    <property type="entry name" value="ATPase_NBD"/>
</dbReference>
<dbReference type="InterPro" id="IPR000577">
    <property type="entry name" value="Carb_kinase_FGGY"/>
</dbReference>
<dbReference type="PANTHER" id="PTHR43095">
    <property type="entry name" value="SUGAR KINASE"/>
    <property type="match status" value="1"/>
</dbReference>
<dbReference type="SUPFAM" id="SSF53067">
    <property type="entry name" value="Actin-like ATPase domain"/>
    <property type="match status" value="2"/>
</dbReference>
<feature type="domain" description="Carbohydrate kinase FGGY C-terminal" evidence="5">
    <location>
        <begin position="275"/>
        <end position="465"/>
    </location>
</feature>
<dbReference type="InterPro" id="IPR050406">
    <property type="entry name" value="FGGY_Carb_Kinase"/>
</dbReference>
<dbReference type="InterPro" id="IPR018484">
    <property type="entry name" value="FGGY_N"/>
</dbReference>
<dbReference type="Pfam" id="PF02782">
    <property type="entry name" value="FGGY_C"/>
    <property type="match status" value="1"/>
</dbReference>
<dbReference type="EMBL" id="BDSP01000096">
    <property type="protein sequence ID" value="GAX15774.1"/>
    <property type="molecule type" value="Genomic_DNA"/>
</dbReference>
<evidence type="ECO:0000313" key="7">
    <source>
        <dbReference type="Proteomes" id="UP000198406"/>
    </source>
</evidence>
<evidence type="ECO:0000256" key="3">
    <source>
        <dbReference type="ARBA" id="ARBA00022777"/>
    </source>
</evidence>
<evidence type="ECO:0000256" key="1">
    <source>
        <dbReference type="ARBA" id="ARBA00009156"/>
    </source>
</evidence>
<accession>A0A1Z5JP43</accession>
<dbReference type="PIRSF" id="PIRSF000538">
    <property type="entry name" value="GlpK"/>
    <property type="match status" value="1"/>
</dbReference>
<proteinExistence type="inferred from homology"/>
<dbReference type="InParanoid" id="A0A1Z5JP43"/>
<gene>
    <name evidence="6" type="ORF">FisN_3Lu217</name>
</gene>
<evidence type="ECO:0000313" key="6">
    <source>
        <dbReference type="EMBL" id="GAX15774.1"/>
    </source>
</evidence>
<keyword evidence="3 6" id="KW-0418">Kinase</keyword>
<dbReference type="Gene3D" id="3.30.420.40">
    <property type="match status" value="2"/>
</dbReference>